<protein>
    <recommendedName>
        <fullName evidence="1">diguanylate cyclase</fullName>
        <ecNumber evidence="1">2.7.7.65</ecNumber>
    </recommendedName>
</protein>
<dbReference type="CDD" id="cd01949">
    <property type="entry name" value="GGDEF"/>
    <property type="match status" value="1"/>
</dbReference>
<dbReference type="SUPFAM" id="SSF48452">
    <property type="entry name" value="TPR-like"/>
    <property type="match status" value="2"/>
</dbReference>
<feature type="transmembrane region" description="Helical" evidence="4">
    <location>
        <begin position="569"/>
        <end position="589"/>
    </location>
</feature>
<keyword evidence="4" id="KW-0472">Membrane</keyword>
<evidence type="ECO:0000256" key="1">
    <source>
        <dbReference type="ARBA" id="ARBA00012528"/>
    </source>
</evidence>
<proteinExistence type="predicted"/>
<feature type="transmembrane region" description="Helical" evidence="4">
    <location>
        <begin position="27"/>
        <end position="45"/>
    </location>
</feature>
<name>A0ABU9GTK0_9GAMM</name>
<dbReference type="InterPro" id="IPR050469">
    <property type="entry name" value="Diguanylate_Cyclase"/>
</dbReference>
<gene>
    <name evidence="6" type="ORF">V6256_13300</name>
</gene>
<keyword evidence="4" id="KW-1133">Transmembrane helix</keyword>
<sequence length="770" mass="88828">MKRHSLIDRLYRDGHYQLRGFKNYQPYLISINTIIIFLSVAMFKVQAETVSDLRHEILPPKILKEESFSIEMLASINEQPQKTAPVKKDLSPDSVINKKPEGRAHQISSMFNRIELMINKRRLLEASEELDQLLLIVKEYGQPYLIAKSLIIKGDLYYQRKLYTKAVEQYAIATQYLSNKELATQKELGDTYTKLAESYKRLKNRKLTAASYHKALVIYTDLQNKKLIARTSNTLAEAERYLGHYTAALDYSLNSIEIHNTIDDPIGRAKAYNGAGIIYRHIGLYEKSLEYVYEAYQFYKKEGDSNGIAKTSNQMGLIYTRLKQFEQARFFYQITIDLPSSDLEPKVLASALRELAVIELKEQDYGKARALIERAHKIYQQEYNKESESLSARIIGNIYREEGDIQHAIVFYRRSLMLAKKVGSVIYQVKAQTSLASVLIEKDSKQAIKILTSSLTLAKQIGDMNQQLYAYRGLRKAEKLLTNYEQSLYYAEKEIALSRLIEKQKEEREFVTVKAKFYSHQKEMELKLLKKQARITEFELAQKTNEVKLSKQENKIAELELTKNRYTNGMLIILLIVSIVMVIFIYRRFKQSNRLNKKLDTLAATDPLTGCYNRRFLFSAMSEDFKNIQAFEEYSLILLDIDYFKDINDTYGHSKGDQVLVTLVCILQDSIRKSDTLVRYGGEEFCIVLPGTTLLQAKNIAELLRDKIANANFNNINLTCSFGVSSIQFNANNPEALIEQADLALYQSKENGRNRVTLWDPAFKVKQPTK</sequence>
<keyword evidence="7" id="KW-1185">Reference proteome</keyword>
<dbReference type="RefSeq" id="WP_341598712.1">
    <property type="nucleotide sequence ID" value="NZ_JBAKAZ010000066.1"/>
</dbReference>
<keyword evidence="4" id="KW-0812">Transmembrane</keyword>
<dbReference type="NCBIfam" id="TIGR00254">
    <property type="entry name" value="GGDEF"/>
    <property type="match status" value="1"/>
</dbReference>
<dbReference type="Pfam" id="PF00990">
    <property type="entry name" value="GGDEF"/>
    <property type="match status" value="1"/>
</dbReference>
<dbReference type="Gene3D" id="3.30.70.270">
    <property type="match status" value="1"/>
</dbReference>
<dbReference type="PROSITE" id="PS50887">
    <property type="entry name" value="GGDEF"/>
    <property type="match status" value="1"/>
</dbReference>
<feature type="domain" description="GGDEF" evidence="5">
    <location>
        <begin position="632"/>
        <end position="761"/>
    </location>
</feature>
<dbReference type="Gene3D" id="1.25.40.10">
    <property type="entry name" value="Tetratricopeptide repeat domain"/>
    <property type="match status" value="3"/>
</dbReference>
<comment type="catalytic activity">
    <reaction evidence="2">
        <text>2 GTP = 3',3'-c-di-GMP + 2 diphosphate</text>
        <dbReference type="Rhea" id="RHEA:24898"/>
        <dbReference type="ChEBI" id="CHEBI:33019"/>
        <dbReference type="ChEBI" id="CHEBI:37565"/>
        <dbReference type="ChEBI" id="CHEBI:58805"/>
        <dbReference type="EC" id="2.7.7.65"/>
    </reaction>
</comment>
<organism evidence="6 7">
    <name type="scientific">Psychromonas aquatilis</name>
    <dbReference type="NCBI Taxonomy" id="2005072"/>
    <lineage>
        <taxon>Bacteria</taxon>
        <taxon>Pseudomonadati</taxon>
        <taxon>Pseudomonadota</taxon>
        <taxon>Gammaproteobacteria</taxon>
        <taxon>Alteromonadales</taxon>
        <taxon>Psychromonadaceae</taxon>
        <taxon>Psychromonas</taxon>
    </lineage>
</organism>
<dbReference type="PANTHER" id="PTHR45138">
    <property type="entry name" value="REGULATORY COMPONENTS OF SENSORY TRANSDUCTION SYSTEM"/>
    <property type="match status" value="1"/>
</dbReference>
<evidence type="ECO:0000256" key="2">
    <source>
        <dbReference type="ARBA" id="ARBA00034247"/>
    </source>
</evidence>
<dbReference type="SMART" id="SM00267">
    <property type="entry name" value="GGDEF"/>
    <property type="match status" value="1"/>
</dbReference>
<dbReference type="Proteomes" id="UP001369082">
    <property type="component" value="Unassembled WGS sequence"/>
</dbReference>
<dbReference type="SMART" id="SM00028">
    <property type="entry name" value="TPR"/>
    <property type="match status" value="7"/>
</dbReference>
<evidence type="ECO:0000313" key="6">
    <source>
        <dbReference type="EMBL" id="MEL0630586.1"/>
    </source>
</evidence>
<feature type="coiled-coil region" evidence="3">
    <location>
        <begin position="526"/>
        <end position="569"/>
    </location>
</feature>
<dbReference type="SUPFAM" id="SSF55073">
    <property type="entry name" value="Nucleotide cyclase"/>
    <property type="match status" value="1"/>
</dbReference>
<dbReference type="EC" id="2.7.7.65" evidence="1"/>
<dbReference type="InterPro" id="IPR000160">
    <property type="entry name" value="GGDEF_dom"/>
</dbReference>
<keyword evidence="6" id="KW-0548">Nucleotidyltransferase</keyword>
<dbReference type="PANTHER" id="PTHR45138:SF9">
    <property type="entry name" value="DIGUANYLATE CYCLASE DGCM-RELATED"/>
    <property type="match status" value="1"/>
</dbReference>
<dbReference type="EMBL" id="JBAKAZ010000066">
    <property type="protein sequence ID" value="MEL0630586.1"/>
    <property type="molecule type" value="Genomic_DNA"/>
</dbReference>
<evidence type="ECO:0000259" key="5">
    <source>
        <dbReference type="PROSITE" id="PS50887"/>
    </source>
</evidence>
<dbReference type="InterPro" id="IPR019734">
    <property type="entry name" value="TPR_rpt"/>
</dbReference>
<accession>A0ABU9GTK0</accession>
<dbReference type="InterPro" id="IPR011990">
    <property type="entry name" value="TPR-like_helical_dom_sf"/>
</dbReference>
<evidence type="ECO:0000256" key="4">
    <source>
        <dbReference type="SAM" id="Phobius"/>
    </source>
</evidence>
<evidence type="ECO:0000256" key="3">
    <source>
        <dbReference type="SAM" id="Coils"/>
    </source>
</evidence>
<dbReference type="Pfam" id="PF13424">
    <property type="entry name" value="TPR_12"/>
    <property type="match status" value="2"/>
</dbReference>
<evidence type="ECO:0000313" key="7">
    <source>
        <dbReference type="Proteomes" id="UP001369082"/>
    </source>
</evidence>
<dbReference type="InterPro" id="IPR029787">
    <property type="entry name" value="Nucleotide_cyclase"/>
</dbReference>
<dbReference type="InterPro" id="IPR043128">
    <property type="entry name" value="Rev_trsase/Diguanyl_cyclase"/>
</dbReference>
<keyword evidence="3" id="KW-0175">Coiled coil</keyword>
<keyword evidence="6" id="KW-0808">Transferase</keyword>
<reference evidence="6 7" key="1">
    <citation type="submission" date="2024-02" db="EMBL/GenBank/DDBJ databases">
        <title>Bacteria isolated from the canopy kelp, Nereocystis luetkeana.</title>
        <authorList>
            <person name="Pfister C.A."/>
            <person name="Younker I.T."/>
            <person name="Light S.H."/>
        </authorList>
    </citation>
    <scope>NUCLEOTIDE SEQUENCE [LARGE SCALE GENOMIC DNA]</scope>
    <source>
        <strain evidence="6 7">TI.1.05</strain>
    </source>
</reference>
<dbReference type="GO" id="GO:0052621">
    <property type="term" value="F:diguanylate cyclase activity"/>
    <property type="evidence" value="ECO:0007669"/>
    <property type="project" value="UniProtKB-EC"/>
</dbReference>
<comment type="caution">
    <text evidence="6">The sequence shown here is derived from an EMBL/GenBank/DDBJ whole genome shotgun (WGS) entry which is preliminary data.</text>
</comment>